<organism evidence="3 4">
    <name type="scientific">Gossypium arboreum</name>
    <name type="common">Tree cotton</name>
    <name type="synonym">Gossypium nanking</name>
    <dbReference type="NCBI Taxonomy" id="29729"/>
    <lineage>
        <taxon>Eukaryota</taxon>
        <taxon>Viridiplantae</taxon>
        <taxon>Streptophyta</taxon>
        <taxon>Embryophyta</taxon>
        <taxon>Tracheophyta</taxon>
        <taxon>Spermatophyta</taxon>
        <taxon>Magnoliopsida</taxon>
        <taxon>eudicotyledons</taxon>
        <taxon>Gunneridae</taxon>
        <taxon>Pentapetalae</taxon>
        <taxon>rosids</taxon>
        <taxon>malvids</taxon>
        <taxon>Malvales</taxon>
        <taxon>Malvaceae</taxon>
        <taxon>Malvoideae</taxon>
        <taxon>Gossypium</taxon>
    </lineage>
</organism>
<keyword evidence="2" id="KW-0812">Transmembrane</keyword>
<evidence type="ECO:0000256" key="2">
    <source>
        <dbReference type="SAM" id="Phobius"/>
    </source>
</evidence>
<accession>A0ABR0QZW7</accession>
<reference evidence="3 4" key="1">
    <citation type="submission" date="2023-03" db="EMBL/GenBank/DDBJ databases">
        <title>WGS of Gossypium arboreum.</title>
        <authorList>
            <person name="Yu D."/>
        </authorList>
    </citation>
    <scope>NUCLEOTIDE SEQUENCE [LARGE SCALE GENOMIC DNA]</scope>
    <source>
        <tissue evidence="3">Leaf</tissue>
    </source>
</reference>
<evidence type="ECO:0000313" key="3">
    <source>
        <dbReference type="EMBL" id="KAK5844870.1"/>
    </source>
</evidence>
<keyword evidence="2" id="KW-0472">Membrane</keyword>
<feature type="transmembrane region" description="Helical" evidence="2">
    <location>
        <begin position="16"/>
        <end position="33"/>
    </location>
</feature>
<feature type="region of interest" description="Disordered" evidence="1">
    <location>
        <begin position="227"/>
        <end position="309"/>
    </location>
</feature>
<protein>
    <recommendedName>
        <fullName evidence="5">Transmembrane protein</fullName>
    </recommendedName>
</protein>
<proteinExistence type="predicted"/>
<dbReference type="PANTHER" id="PTHR35708">
    <property type="entry name" value="GB|AAD25831.1"/>
    <property type="match status" value="1"/>
</dbReference>
<evidence type="ECO:0008006" key="5">
    <source>
        <dbReference type="Google" id="ProtNLM"/>
    </source>
</evidence>
<comment type="caution">
    <text evidence="3">The sequence shown here is derived from an EMBL/GenBank/DDBJ whole genome shotgun (WGS) entry which is preliminary data.</text>
</comment>
<feature type="compositionally biased region" description="Basic and acidic residues" evidence="1">
    <location>
        <begin position="258"/>
        <end position="309"/>
    </location>
</feature>
<sequence>MVEIATKNQRCSPFDLFKPYLLCVSILVPSLVLTSFLGLGFYVILFTTTILIISTSFLVKFSKKSNGVLVENPSSTKLQVEAEVLTPLLMNKTVSDASIEADNGIVNEFQVDDSLDLTSERENVEMKWMISGNEERNREISDEYSTSEEDDEEGLIEIAIPSNDPTGLNEEPKPNLQSSLPTLLPEPMFHQQDLVELLEEINEVRSSTHRWVLIHRTFHQIIAREKASTKVPKPVANGTSLPEKSGVAVAEKIEEENNVVKEMKEDKKDNENVETEKMDEDQKGKQDKESKEKFEEGKKDSKTEAMEEE</sequence>
<keyword evidence="2" id="KW-1133">Transmembrane helix</keyword>
<dbReference type="Proteomes" id="UP001358586">
    <property type="component" value="Chromosome 1"/>
</dbReference>
<evidence type="ECO:0000256" key="1">
    <source>
        <dbReference type="SAM" id="MobiDB-lite"/>
    </source>
</evidence>
<dbReference type="PANTHER" id="PTHR35708:SF3">
    <property type="entry name" value="GB|AAD25831.1"/>
    <property type="match status" value="1"/>
</dbReference>
<keyword evidence="4" id="KW-1185">Reference proteome</keyword>
<gene>
    <name evidence="3" type="ORF">PVK06_001013</name>
</gene>
<name>A0ABR0QZW7_GOSAR</name>
<evidence type="ECO:0000313" key="4">
    <source>
        <dbReference type="Proteomes" id="UP001358586"/>
    </source>
</evidence>
<dbReference type="EMBL" id="JARKNE010000001">
    <property type="protein sequence ID" value="KAK5844870.1"/>
    <property type="molecule type" value="Genomic_DNA"/>
</dbReference>